<organism evidence="2 3">
    <name type="scientific">Temnothorax longispinosus</name>
    <dbReference type="NCBI Taxonomy" id="300112"/>
    <lineage>
        <taxon>Eukaryota</taxon>
        <taxon>Metazoa</taxon>
        <taxon>Ecdysozoa</taxon>
        <taxon>Arthropoda</taxon>
        <taxon>Hexapoda</taxon>
        <taxon>Insecta</taxon>
        <taxon>Pterygota</taxon>
        <taxon>Neoptera</taxon>
        <taxon>Endopterygota</taxon>
        <taxon>Hymenoptera</taxon>
        <taxon>Apocrita</taxon>
        <taxon>Aculeata</taxon>
        <taxon>Formicoidea</taxon>
        <taxon>Formicidae</taxon>
        <taxon>Myrmicinae</taxon>
        <taxon>Temnothorax</taxon>
    </lineage>
</organism>
<reference evidence="2 3" key="1">
    <citation type="journal article" date="2019" name="Philos. Trans. R. Soc. Lond., B, Biol. Sci.">
        <title>Ant behaviour and brain gene expression of defending hosts depend on the ecological success of the intruding social parasite.</title>
        <authorList>
            <person name="Kaur R."/>
            <person name="Stoldt M."/>
            <person name="Jongepier E."/>
            <person name="Feldmeyer B."/>
            <person name="Menzel F."/>
            <person name="Bornberg-Bauer E."/>
            <person name="Foitzik S."/>
        </authorList>
    </citation>
    <scope>NUCLEOTIDE SEQUENCE [LARGE SCALE GENOMIC DNA]</scope>
    <source>
        <tissue evidence="2">Whole body</tissue>
    </source>
</reference>
<evidence type="ECO:0000313" key="2">
    <source>
        <dbReference type="EMBL" id="TGZ46529.1"/>
    </source>
</evidence>
<evidence type="ECO:0000313" key="3">
    <source>
        <dbReference type="Proteomes" id="UP000310200"/>
    </source>
</evidence>
<dbReference type="EMBL" id="QBLH01002859">
    <property type="protein sequence ID" value="TGZ46529.1"/>
    <property type="molecule type" value="Genomic_DNA"/>
</dbReference>
<dbReference type="STRING" id="300112.A0A4S2KFF4"/>
<keyword evidence="3" id="KW-1185">Reference proteome</keyword>
<name>A0A4S2KFF4_9HYME</name>
<accession>A0A4S2KFF4</accession>
<proteinExistence type="predicted"/>
<gene>
    <name evidence="2" type="ORF">DBV15_11839</name>
</gene>
<evidence type="ECO:0008006" key="4">
    <source>
        <dbReference type="Google" id="ProtNLM"/>
    </source>
</evidence>
<dbReference type="AlphaFoldDB" id="A0A4S2KFF4"/>
<sequence length="322" mass="36474">MQGTRFTVSLPVAPRGWCSLVSISLVLPSGTFSGTGAEASKQARRQGTIEASSSRKAGRAQDIQASGTITEHASKGTIWRRVVLRKNVVTSSPLHGRNVNVCSGTPRLAHLRRETGAKTSTGASVGRSKIKPTFALLCMCMLLKKYRESPVHQEDIQKKLLALYLLYKRMVKRENENKKQEKRIWVRPIFMPKRRFLQGASDNLIPEMIHLNDPKYFNYLRISPVLFEKLLQLVGPRITKQYVIRDPISPRTRLEITLRYLASGDSMASVSYAFRVGNNTVSTIISKTCQVIWEELQEKVFLHPTADNWRKVAAEFETLWCK</sequence>
<evidence type="ECO:0000256" key="1">
    <source>
        <dbReference type="SAM" id="MobiDB-lite"/>
    </source>
</evidence>
<comment type="caution">
    <text evidence="2">The sequence shown here is derived from an EMBL/GenBank/DDBJ whole genome shotgun (WGS) entry which is preliminary data.</text>
</comment>
<feature type="region of interest" description="Disordered" evidence="1">
    <location>
        <begin position="35"/>
        <end position="66"/>
    </location>
</feature>
<dbReference type="Proteomes" id="UP000310200">
    <property type="component" value="Unassembled WGS sequence"/>
</dbReference>
<protein>
    <recommendedName>
        <fullName evidence="4">Nuclease HARBI1</fullName>
    </recommendedName>
</protein>